<accession>A0A2P9AT62</accession>
<protein>
    <submittedName>
        <fullName evidence="1">Uncharacterized protein</fullName>
    </submittedName>
</protein>
<reference evidence="2" key="1">
    <citation type="submission" date="2016-12" db="EMBL/GenBank/DDBJ databases">
        <authorList>
            <person name="Brunel B."/>
        </authorList>
    </citation>
    <scope>NUCLEOTIDE SEQUENCE [LARGE SCALE GENOMIC DNA]</scope>
</reference>
<gene>
    <name evidence="1" type="ORF">BQ8482_410002</name>
</gene>
<dbReference type="Proteomes" id="UP000245698">
    <property type="component" value="Unassembled WGS sequence"/>
</dbReference>
<proteinExistence type="predicted"/>
<evidence type="ECO:0000313" key="1">
    <source>
        <dbReference type="EMBL" id="SJM34346.1"/>
    </source>
</evidence>
<sequence>MYFLMAHQWRKQEEAPVAERPIPRYPPAMPILKNNRRENFCHGVAKGQSATQAYREAGYSGHGHVGEAGASSLVGQHAVPAPIVAEPIDHVGDGWRSGRAEG</sequence>
<name>A0A2P9AT62_9HYPH</name>
<dbReference type="EMBL" id="FUIG01000050">
    <property type="protein sequence ID" value="SJM34346.1"/>
    <property type="molecule type" value="Genomic_DNA"/>
</dbReference>
<evidence type="ECO:0000313" key="2">
    <source>
        <dbReference type="Proteomes" id="UP000245698"/>
    </source>
</evidence>
<dbReference type="AlphaFoldDB" id="A0A2P9AT62"/>
<keyword evidence="2" id="KW-1185">Reference proteome</keyword>
<organism evidence="1 2">
    <name type="scientific">Mesorhizobium delmotii</name>
    <dbReference type="NCBI Taxonomy" id="1631247"/>
    <lineage>
        <taxon>Bacteria</taxon>
        <taxon>Pseudomonadati</taxon>
        <taxon>Pseudomonadota</taxon>
        <taxon>Alphaproteobacteria</taxon>
        <taxon>Hyphomicrobiales</taxon>
        <taxon>Phyllobacteriaceae</taxon>
        <taxon>Mesorhizobium</taxon>
    </lineage>
</organism>